<dbReference type="GO" id="GO:0016787">
    <property type="term" value="F:hydrolase activity"/>
    <property type="evidence" value="ECO:0007669"/>
    <property type="project" value="UniProtKB-KW"/>
</dbReference>
<comment type="caution">
    <text evidence="3">The sequence shown here is derived from an EMBL/GenBank/DDBJ whole genome shotgun (WGS) entry which is preliminary data.</text>
</comment>
<keyword evidence="1" id="KW-0378">Hydrolase</keyword>
<dbReference type="Pfam" id="PF20434">
    <property type="entry name" value="BD-FAE"/>
    <property type="match status" value="1"/>
</dbReference>
<evidence type="ECO:0000256" key="1">
    <source>
        <dbReference type="ARBA" id="ARBA00022801"/>
    </source>
</evidence>
<organism evidence="3 4">
    <name type="scientific">Achaetomium macrosporum</name>
    <dbReference type="NCBI Taxonomy" id="79813"/>
    <lineage>
        <taxon>Eukaryota</taxon>
        <taxon>Fungi</taxon>
        <taxon>Dikarya</taxon>
        <taxon>Ascomycota</taxon>
        <taxon>Pezizomycotina</taxon>
        <taxon>Sordariomycetes</taxon>
        <taxon>Sordariomycetidae</taxon>
        <taxon>Sordariales</taxon>
        <taxon>Chaetomiaceae</taxon>
        <taxon>Achaetomium</taxon>
    </lineage>
</organism>
<reference evidence="3" key="2">
    <citation type="submission" date="2023-05" db="EMBL/GenBank/DDBJ databases">
        <authorList>
            <consortium name="Lawrence Berkeley National Laboratory"/>
            <person name="Steindorff A."/>
            <person name="Hensen N."/>
            <person name="Bonometti L."/>
            <person name="Westerberg I."/>
            <person name="Brannstrom I.O."/>
            <person name="Guillou S."/>
            <person name="Cros-Aarteil S."/>
            <person name="Calhoun S."/>
            <person name="Haridas S."/>
            <person name="Kuo A."/>
            <person name="Mondo S."/>
            <person name="Pangilinan J."/>
            <person name="Riley R."/>
            <person name="Labutti K."/>
            <person name="Andreopoulos B."/>
            <person name="Lipzen A."/>
            <person name="Chen C."/>
            <person name="Yanf M."/>
            <person name="Daum C."/>
            <person name="Ng V."/>
            <person name="Clum A."/>
            <person name="Ohm R."/>
            <person name="Martin F."/>
            <person name="Silar P."/>
            <person name="Natvig D."/>
            <person name="Lalanne C."/>
            <person name="Gautier V."/>
            <person name="Ament-Velasquez S.L."/>
            <person name="Kruys A."/>
            <person name="Hutchinson M.I."/>
            <person name="Powell A.J."/>
            <person name="Barry K."/>
            <person name="Miller A.N."/>
            <person name="Grigoriev I.V."/>
            <person name="Debuchy R."/>
            <person name="Gladieux P."/>
            <person name="Thoren M.H."/>
            <person name="Johannesson H."/>
        </authorList>
    </citation>
    <scope>NUCLEOTIDE SEQUENCE</scope>
    <source>
        <strain evidence="3">CBS 532.94</strain>
    </source>
</reference>
<dbReference type="AlphaFoldDB" id="A0AAN7C813"/>
<dbReference type="InterPro" id="IPR029058">
    <property type="entry name" value="AB_hydrolase_fold"/>
</dbReference>
<evidence type="ECO:0000313" key="4">
    <source>
        <dbReference type="Proteomes" id="UP001303760"/>
    </source>
</evidence>
<dbReference type="PANTHER" id="PTHR48081:SF3">
    <property type="entry name" value="ALPHA_BETA HYDROLASE FOLD-3 DOMAIN-CONTAINING PROTEIN"/>
    <property type="match status" value="1"/>
</dbReference>
<dbReference type="InterPro" id="IPR049492">
    <property type="entry name" value="BD-FAE-like_dom"/>
</dbReference>
<dbReference type="Gene3D" id="3.40.50.1820">
    <property type="entry name" value="alpha/beta hydrolase"/>
    <property type="match status" value="1"/>
</dbReference>
<keyword evidence="4" id="KW-1185">Reference proteome</keyword>
<dbReference type="SUPFAM" id="SSF53474">
    <property type="entry name" value="alpha/beta-Hydrolases"/>
    <property type="match status" value="1"/>
</dbReference>
<sequence length="283" mass="31023">MATPRSFRAVYKSIENQEIDAYVYVRGLIDIHGGAFMLGSSKMVNKNQITDCLNRGWIIVVPNRRLCPQIPDSGRQDALVSAGKSDCLVGLGHISAFGTSAGGTLDLCLGFGAPRPVADIYDIYGPCHFAHPFWTRKLPHTAATLPPNLDTDCLNRVFDVDLVPLEGGVSLEGRTNPGGPDFSDSRQVYALTPVANGTVMDRMFPSKKWDKVDPLRNVTASFPPTFIVHGEEDNMVPYKLSKDLYRALLVPGESHTFAARMVVGSQTWNIQREGFDLLGSLIK</sequence>
<dbReference type="InterPro" id="IPR050300">
    <property type="entry name" value="GDXG_lipolytic_enzyme"/>
</dbReference>
<dbReference type="Proteomes" id="UP001303760">
    <property type="component" value="Unassembled WGS sequence"/>
</dbReference>
<dbReference type="PANTHER" id="PTHR48081">
    <property type="entry name" value="AB HYDROLASE SUPERFAMILY PROTEIN C4A8.06C"/>
    <property type="match status" value="1"/>
</dbReference>
<evidence type="ECO:0000313" key="3">
    <source>
        <dbReference type="EMBL" id="KAK4236093.1"/>
    </source>
</evidence>
<reference evidence="3" key="1">
    <citation type="journal article" date="2023" name="Mol. Phylogenet. Evol.">
        <title>Genome-scale phylogeny and comparative genomics of the fungal order Sordariales.</title>
        <authorList>
            <person name="Hensen N."/>
            <person name="Bonometti L."/>
            <person name="Westerberg I."/>
            <person name="Brannstrom I.O."/>
            <person name="Guillou S."/>
            <person name="Cros-Aarteil S."/>
            <person name="Calhoun S."/>
            <person name="Haridas S."/>
            <person name="Kuo A."/>
            <person name="Mondo S."/>
            <person name="Pangilinan J."/>
            <person name="Riley R."/>
            <person name="LaButti K."/>
            <person name="Andreopoulos B."/>
            <person name="Lipzen A."/>
            <person name="Chen C."/>
            <person name="Yan M."/>
            <person name="Daum C."/>
            <person name="Ng V."/>
            <person name="Clum A."/>
            <person name="Steindorff A."/>
            <person name="Ohm R.A."/>
            <person name="Martin F."/>
            <person name="Silar P."/>
            <person name="Natvig D.O."/>
            <person name="Lalanne C."/>
            <person name="Gautier V."/>
            <person name="Ament-Velasquez S.L."/>
            <person name="Kruys A."/>
            <person name="Hutchinson M.I."/>
            <person name="Powell A.J."/>
            <person name="Barry K."/>
            <person name="Miller A.N."/>
            <person name="Grigoriev I.V."/>
            <person name="Debuchy R."/>
            <person name="Gladieux P."/>
            <person name="Hiltunen Thoren M."/>
            <person name="Johannesson H."/>
        </authorList>
    </citation>
    <scope>NUCLEOTIDE SEQUENCE</scope>
    <source>
        <strain evidence="3">CBS 532.94</strain>
    </source>
</reference>
<feature type="domain" description="BD-FAE-like" evidence="2">
    <location>
        <begin position="207"/>
        <end position="248"/>
    </location>
</feature>
<gene>
    <name evidence="3" type="ORF">C8A03DRAFT_45869</name>
</gene>
<accession>A0AAN7C813</accession>
<dbReference type="EMBL" id="MU860215">
    <property type="protein sequence ID" value="KAK4236093.1"/>
    <property type="molecule type" value="Genomic_DNA"/>
</dbReference>
<protein>
    <submittedName>
        <fullName evidence="3">Non-reducing polyketide synthase ausA</fullName>
    </submittedName>
</protein>
<name>A0AAN7C813_9PEZI</name>
<evidence type="ECO:0000259" key="2">
    <source>
        <dbReference type="Pfam" id="PF20434"/>
    </source>
</evidence>
<proteinExistence type="predicted"/>